<dbReference type="Pfam" id="PF13672">
    <property type="entry name" value="PP2C_2"/>
    <property type="match status" value="1"/>
</dbReference>
<dbReference type="GO" id="GO:0004722">
    <property type="term" value="F:protein serine/threonine phosphatase activity"/>
    <property type="evidence" value="ECO:0007669"/>
    <property type="project" value="InterPro"/>
</dbReference>
<evidence type="ECO:0000259" key="1">
    <source>
        <dbReference type="PROSITE" id="PS51746"/>
    </source>
</evidence>
<keyword evidence="3" id="KW-1185">Reference proteome</keyword>
<dbReference type="InterPro" id="IPR036457">
    <property type="entry name" value="PPM-type-like_dom_sf"/>
</dbReference>
<dbReference type="OrthoDB" id="149347at2"/>
<dbReference type="InterPro" id="IPR001932">
    <property type="entry name" value="PPM-type_phosphatase-like_dom"/>
</dbReference>
<protein>
    <submittedName>
        <fullName evidence="2">Serine/threonine-protein phosphatase</fullName>
    </submittedName>
</protein>
<dbReference type="InterPro" id="IPR015655">
    <property type="entry name" value="PP2C"/>
</dbReference>
<dbReference type="KEGG" id="kbs:EPA93_18960"/>
<proteinExistence type="predicted"/>
<name>A0A4P6JRY5_KTERU</name>
<dbReference type="SMART" id="SM00332">
    <property type="entry name" value="PP2Cc"/>
    <property type="match status" value="1"/>
</dbReference>
<sequence>MIIISRQIEKEVYTGMRRTTHGQDRPPTRSPFTFARYSVPHEEHIERNEDTLLVDQQRGLAAVFDGVGYGPGHIASQMAARVIRRGWKRLLAKEQNTPALLEISRAVDLQAKLPHLLLEAHRQICTNGSRHIQIDDSLPEDKKRPETTAALITLCKNSEQDGYTMFYAHVGDSRIYLLPQTRPLKRLTRDDGYFSLLLKRELINEDDAYRIDQATSAEQLSAEEFDYFSKRNGITQALGDHSQPTVHIGSMPIAPGDRILLCTDGIHDNLTDQEIQQILQKGSRTRAARGLVQSAIDRSHQSDESIRAKADDMSAIVITYNY</sequence>
<dbReference type="PROSITE" id="PS51746">
    <property type="entry name" value="PPM_2"/>
    <property type="match status" value="1"/>
</dbReference>
<dbReference type="SUPFAM" id="SSF81606">
    <property type="entry name" value="PP2C-like"/>
    <property type="match status" value="1"/>
</dbReference>
<gene>
    <name evidence="2" type="ORF">EPA93_18960</name>
</gene>
<dbReference type="AlphaFoldDB" id="A0A4P6JRY5"/>
<dbReference type="SMART" id="SM00331">
    <property type="entry name" value="PP2C_SIG"/>
    <property type="match status" value="1"/>
</dbReference>
<accession>A0A4P6JRY5</accession>
<dbReference type="PANTHER" id="PTHR47992">
    <property type="entry name" value="PROTEIN PHOSPHATASE"/>
    <property type="match status" value="1"/>
</dbReference>
<organism evidence="2 3">
    <name type="scientific">Ktedonosporobacter rubrisoli</name>
    <dbReference type="NCBI Taxonomy" id="2509675"/>
    <lineage>
        <taxon>Bacteria</taxon>
        <taxon>Bacillati</taxon>
        <taxon>Chloroflexota</taxon>
        <taxon>Ktedonobacteria</taxon>
        <taxon>Ktedonobacterales</taxon>
        <taxon>Ktedonosporobacteraceae</taxon>
        <taxon>Ktedonosporobacter</taxon>
    </lineage>
</organism>
<reference evidence="2 3" key="1">
    <citation type="submission" date="2019-01" db="EMBL/GenBank/DDBJ databases">
        <title>Ktedonosporobacter rubrisoli SCAWS-G2.</title>
        <authorList>
            <person name="Huang Y."/>
            <person name="Yan B."/>
        </authorList>
    </citation>
    <scope>NUCLEOTIDE SEQUENCE [LARGE SCALE GENOMIC DNA]</scope>
    <source>
        <strain evidence="2 3">SCAWS-G2</strain>
    </source>
</reference>
<dbReference type="CDD" id="cd00143">
    <property type="entry name" value="PP2Cc"/>
    <property type="match status" value="1"/>
</dbReference>
<dbReference type="Proteomes" id="UP000290365">
    <property type="component" value="Chromosome"/>
</dbReference>
<dbReference type="EMBL" id="CP035758">
    <property type="protein sequence ID" value="QBD77962.1"/>
    <property type="molecule type" value="Genomic_DNA"/>
</dbReference>
<evidence type="ECO:0000313" key="2">
    <source>
        <dbReference type="EMBL" id="QBD77962.1"/>
    </source>
</evidence>
<dbReference type="Gene3D" id="3.60.40.10">
    <property type="entry name" value="PPM-type phosphatase domain"/>
    <property type="match status" value="1"/>
</dbReference>
<feature type="domain" description="PPM-type phosphatase" evidence="1">
    <location>
        <begin position="33"/>
        <end position="320"/>
    </location>
</feature>
<evidence type="ECO:0000313" key="3">
    <source>
        <dbReference type="Proteomes" id="UP000290365"/>
    </source>
</evidence>